<dbReference type="Proteomes" id="UP000616201">
    <property type="component" value="Unassembled WGS sequence"/>
</dbReference>
<proteinExistence type="predicted"/>
<evidence type="ECO:0000256" key="1">
    <source>
        <dbReference type="SAM" id="MobiDB-lite"/>
    </source>
</evidence>
<dbReference type="RefSeq" id="WP_196934716.1">
    <property type="nucleotide sequence ID" value="NZ_MU158698.1"/>
</dbReference>
<dbReference type="AlphaFoldDB" id="A0A928YNZ1"/>
<evidence type="ECO:0000313" key="2">
    <source>
        <dbReference type="EMBL" id="MBE8712379.1"/>
    </source>
</evidence>
<comment type="caution">
    <text evidence="2">The sequence shown here is derived from an EMBL/GenBank/DDBJ whole genome shotgun (WGS) entry which is preliminary data.</text>
</comment>
<feature type="compositionally biased region" description="Polar residues" evidence="1">
    <location>
        <begin position="51"/>
        <end position="61"/>
    </location>
</feature>
<protein>
    <submittedName>
        <fullName evidence="2">Uncharacterized protein</fullName>
    </submittedName>
</protein>
<feature type="region of interest" description="Disordered" evidence="1">
    <location>
        <begin position="42"/>
        <end position="61"/>
    </location>
</feature>
<dbReference type="EMBL" id="PRDK01000001">
    <property type="protein sequence ID" value="MBE8712379.1"/>
    <property type="molecule type" value="Genomic_DNA"/>
</dbReference>
<gene>
    <name evidence="2" type="ORF">C4F49_01615</name>
</gene>
<organism evidence="2 3">
    <name type="scientific">Sphingobacterium hungaricum</name>
    <dbReference type="NCBI Taxonomy" id="2082723"/>
    <lineage>
        <taxon>Bacteria</taxon>
        <taxon>Pseudomonadati</taxon>
        <taxon>Bacteroidota</taxon>
        <taxon>Sphingobacteriia</taxon>
        <taxon>Sphingobacteriales</taxon>
        <taxon>Sphingobacteriaceae</taxon>
        <taxon>Sphingobacterium</taxon>
    </lineage>
</organism>
<accession>A0A928YNZ1</accession>
<reference evidence="2" key="1">
    <citation type="submission" date="2018-02" db="EMBL/GenBank/DDBJ databases">
        <authorList>
            <person name="Vasarhelyi B.M."/>
            <person name="Deshmukh S."/>
            <person name="Balint B."/>
            <person name="Kukolya J."/>
        </authorList>
    </citation>
    <scope>NUCLEOTIDE SEQUENCE</scope>
    <source>
        <strain evidence="2">KB22</strain>
    </source>
</reference>
<evidence type="ECO:0000313" key="3">
    <source>
        <dbReference type="Proteomes" id="UP000616201"/>
    </source>
</evidence>
<name>A0A928YNZ1_9SPHI</name>
<keyword evidence="3" id="KW-1185">Reference proteome</keyword>
<sequence length="61" mass="6815">MNHQKLLAYVAPKIEVLYLEMEEGIATGSSAKITIEGTDANYPDLEDWKESSSTGTQQTYF</sequence>